<keyword evidence="3" id="KW-1185">Reference proteome</keyword>
<gene>
    <name evidence="2" type="ORF">AB6A40_003839</name>
</gene>
<dbReference type="Pfam" id="PF07173">
    <property type="entry name" value="GRDP-like"/>
    <property type="match status" value="1"/>
</dbReference>
<dbReference type="AlphaFoldDB" id="A0ABD6ELH9"/>
<feature type="compositionally biased region" description="Polar residues" evidence="1">
    <location>
        <begin position="45"/>
        <end position="63"/>
    </location>
</feature>
<accession>A0ABD6ELH9</accession>
<name>A0ABD6ELH9_9BILA</name>
<evidence type="ECO:0000256" key="1">
    <source>
        <dbReference type="SAM" id="MobiDB-lite"/>
    </source>
</evidence>
<proteinExistence type="predicted"/>
<reference evidence="2 3" key="1">
    <citation type="submission" date="2024-08" db="EMBL/GenBank/DDBJ databases">
        <title>Gnathostoma spinigerum genome.</title>
        <authorList>
            <person name="Gonzalez-Bertolin B."/>
            <person name="Monzon S."/>
            <person name="Zaballos A."/>
            <person name="Jimenez P."/>
            <person name="Dekumyoy P."/>
            <person name="Varona S."/>
            <person name="Cuesta I."/>
            <person name="Sumanam S."/>
            <person name="Adisakwattana P."/>
            <person name="Gasser R.B."/>
            <person name="Hernandez-Gonzalez A."/>
            <person name="Young N.D."/>
            <person name="Perteguer M.J."/>
        </authorList>
    </citation>
    <scope>NUCLEOTIDE SEQUENCE [LARGE SCALE GENOMIC DNA]</scope>
    <source>
        <strain evidence="2">AL3</strain>
        <tissue evidence="2">Liver</tissue>
    </source>
</reference>
<dbReference type="Proteomes" id="UP001608902">
    <property type="component" value="Unassembled WGS sequence"/>
</dbReference>
<organism evidence="2 3">
    <name type="scientific">Gnathostoma spinigerum</name>
    <dbReference type="NCBI Taxonomy" id="75299"/>
    <lineage>
        <taxon>Eukaryota</taxon>
        <taxon>Metazoa</taxon>
        <taxon>Ecdysozoa</taxon>
        <taxon>Nematoda</taxon>
        <taxon>Chromadorea</taxon>
        <taxon>Rhabditida</taxon>
        <taxon>Spirurina</taxon>
        <taxon>Gnathostomatomorpha</taxon>
        <taxon>Gnathostomatoidea</taxon>
        <taxon>Gnathostomatidae</taxon>
        <taxon>Gnathostoma</taxon>
    </lineage>
</organism>
<dbReference type="EMBL" id="JBGFUD010002079">
    <property type="protein sequence ID" value="MFH4977130.1"/>
    <property type="molecule type" value="Genomic_DNA"/>
</dbReference>
<comment type="caution">
    <text evidence="2">The sequence shown here is derived from an EMBL/GenBank/DDBJ whole genome shotgun (WGS) entry which is preliminary data.</text>
</comment>
<sequence length="557" mass="63603">MTTTMMPSTSTMFSDHTSLSSAVDNITSTEGSSSSTVNFAVSSVGINPTNRSDHQSGATEQTTPPGPSNVYAHSSMISNHPEQAAFKKPSPTMCVSSVTTSASSAFRRPLFRPNVFDPTASSLPEYQEVVPTLRSNPEQMRKCISIDLLIASQREASFLRMIDRKAPVLYEQNVVDNAVRRYECYWLPMQARRPDINNVPPLDVHWVWHCHMLCPQKYKQDCEAICGTIVDHKLLSANEIQQRYEQSVSVWQEYCSDEPYDFLVSISSDRGTMKYERKSSYDIAAACQRQRNFNYQISLPHYTSPRFLSEAVGRYMQFLLLKQTYTDQFFTPCYDFDIVWHTHQVHPCNYIRDCTAIFGFIMKHDDNVNDRSKNSKLLKGEALTKRLWAAHFSDQFWRRGCMYRGHLPPSFLGLESQDVSSMSYGIVHIPSITLKEIPLQRDQLRLKLSYGTKKVTTFNADLSTKQVTKSGFSLVWQPSDNADTSSIVKFPFDMQNPKDLLIELELYDKLFLQRKDRLKLVGKMPISGVSVILNLKHPNCSMDLPREITLELFGRSN</sequence>
<protein>
    <submittedName>
        <fullName evidence="2">Uncharacterized protein</fullName>
    </submittedName>
</protein>
<evidence type="ECO:0000313" key="2">
    <source>
        <dbReference type="EMBL" id="MFH4977130.1"/>
    </source>
</evidence>
<feature type="region of interest" description="Disordered" evidence="1">
    <location>
        <begin position="44"/>
        <end position="74"/>
    </location>
</feature>
<evidence type="ECO:0000313" key="3">
    <source>
        <dbReference type="Proteomes" id="UP001608902"/>
    </source>
</evidence>
<dbReference type="PANTHER" id="PTHR34365:SF7">
    <property type="entry name" value="GLYCINE-RICH DOMAIN-CONTAINING PROTEIN 1"/>
    <property type="match status" value="1"/>
</dbReference>
<dbReference type="PANTHER" id="PTHR34365">
    <property type="entry name" value="ENOLASE (DUF1399)"/>
    <property type="match status" value="1"/>
</dbReference>
<dbReference type="InterPro" id="IPR009836">
    <property type="entry name" value="GRDP-like"/>
</dbReference>